<accession>A0A4P7A305</accession>
<gene>
    <name evidence="1" type="ORF">E2636_18505</name>
</gene>
<keyword evidence="2" id="KW-1185">Reference proteome</keyword>
<dbReference type="Proteomes" id="UP000294292">
    <property type="component" value="Plasmid unnamed"/>
</dbReference>
<dbReference type="Gene3D" id="1.10.1070.20">
    <property type="match status" value="1"/>
</dbReference>
<dbReference type="EMBL" id="CP038016">
    <property type="protein sequence ID" value="QBP43153.1"/>
    <property type="molecule type" value="Genomic_DNA"/>
</dbReference>
<dbReference type="AlphaFoldDB" id="A0A4P7A305"/>
<evidence type="ECO:0000313" key="2">
    <source>
        <dbReference type="Proteomes" id="UP000294292"/>
    </source>
</evidence>
<organism evidence="1 2">
    <name type="scientific">Paenisporosarcina antarctica</name>
    <dbReference type="NCBI Taxonomy" id="417367"/>
    <lineage>
        <taxon>Bacteria</taxon>
        <taxon>Bacillati</taxon>
        <taxon>Bacillota</taxon>
        <taxon>Bacilli</taxon>
        <taxon>Bacillales</taxon>
        <taxon>Caryophanaceae</taxon>
        <taxon>Paenisporosarcina</taxon>
    </lineage>
</organism>
<keyword evidence="1" id="KW-0614">Plasmid</keyword>
<proteinExistence type="predicted"/>
<evidence type="ECO:0008006" key="3">
    <source>
        <dbReference type="Google" id="ProtNLM"/>
    </source>
</evidence>
<dbReference type="RefSeq" id="WP_134211862.1">
    <property type="nucleotide sequence ID" value="NZ_CP038016.1"/>
</dbReference>
<protein>
    <recommendedName>
        <fullName evidence="3">HipA-like C-terminal domain-containing protein</fullName>
    </recommendedName>
</protein>
<dbReference type="GeneID" id="39472597"/>
<evidence type="ECO:0000313" key="1">
    <source>
        <dbReference type="EMBL" id="QBP43153.1"/>
    </source>
</evidence>
<dbReference type="OrthoDB" id="9812605at2"/>
<sequence length="268" mass="30628">MITIKIPQEAIAIVSTSSKGDQSKWRIGNKWIKQNARGYEDMAEILAALILECSTFSKSEYVSYFPCQIELPNGDLVQGCYSLDFRGTKQEVTLERLFEANFSSTDQILNNAALSTEAKFRALMQKVQEYTGINVSTELTRLFAFDALILNEDRHTNNILFLYDPIQKTWELAPIFDHGLSLLSDVKDYPLGKPLTILMRMVKAKPLNTSFSKQLALYKGEPFIRKDELIRKLESSSVEFGRAKKVLYSQMQDPRLQRLFSEGSERND</sequence>
<dbReference type="KEGG" id="panc:E2636_18505"/>
<name>A0A4P7A305_9BACL</name>
<reference evidence="1 2" key="1">
    <citation type="submission" date="2019-03" db="EMBL/GenBank/DDBJ databases">
        <title>Complete genome sequence of Paenisporosarcina antarctica CGMCC 1.6503T.</title>
        <authorList>
            <person name="Rong J.-C."/>
            <person name="Chi N.-Y."/>
            <person name="Zhang Q.-F."/>
        </authorList>
    </citation>
    <scope>NUCLEOTIDE SEQUENCE [LARGE SCALE GENOMIC DNA]</scope>
    <source>
        <strain evidence="1 2">CGMCC 1.6503</strain>
        <plasmid evidence="1 2">unnamed</plasmid>
    </source>
</reference>
<geneLocation type="plasmid" evidence="1">
    <name>unnamed</name>
</geneLocation>